<dbReference type="PANTHER" id="PTHR34977:SF1">
    <property type="entry name" value="UPF0337 PROTEIN YJBJ"/>
    <property type="match status" value="1"/>
</dbReference>
<gene>
    <name evidence="3" type="ORF">PL336_13225</name>
    <name evidence="4" type="ORF">T7987_13665</name>
</gene>
<dbReference type="RefSeq" id="WP_067267282.1">
    <property type="nucleotide sequence ID" value="NZ_CP116419.1"/>
</dbReference>
<dbReference type="PIRSF" id="PIRSF039008">
    <property type="entry name" value="YjbJ"/>
    <property type="match status" value="1"/>
</dbReference>
<dbReference type="EMBL" id="CP139725">
    <property type="protein sequence ID" value="WPZ21208.1"/>
    <property type="molecule type" value="Genomic_DNA"/>
</dbReference>
<proteinExistence type="inferred from homology"/>
<dbReference type="InterPro" id="IPR050423">
    <property type="entry name" value="UPF0337_stress_rsp"/>
</dbReference>
<dbReference type="InterPro" id="IPR008462">
    <property type="entry name" value="CsbD"/>
</dbReference>
<reference evidence="3" key="1">
    <citation type="submission" date="2023-01" db="EMBL/GenBank/DDBJ databases">
        <title>Comparative genomic analysis of cold water coral derived Sulfitobacter faviae: insights into their metabolism and habitat adaptation.</title>
        <authorList>
            <person name="Guo Y."/>
            <person name="Lin S."/>
            <person name="Huang Z."/>
            <person name="Tang K."/>
            <person name="Wang X."/>
        </authorList>
    </citation>
    <scope>NUCLEOTIDE SEQUENCE</scope>
    <source>
        <strain evidence="3">SCSIO W_1865</strain>
    </source>
</reference>
<name>A0AAX3LLY2_9RHOB</name>
<dbReference type="SUPFAM" id="SSF69047">
    <property type="entry name" value="Hypothetical protein YjbJ"/>
    <property type="match status" value="1"/>
</dbReference>
<dbReference type="Proteomes" id="UP001210770">
    <property type="component" value="Chromosome"/>
</dbReference>
<dbReference type="Proteomes" id="UP001326567">
    <property type="component" value="Chromosome"/>
</dbReference>
<evidence type="ECO:0000313" key="6">
    <source>
        <dbReference type="Proteomes" id="UP001326567"/>
    </source>
</evidence>
<dbReference type="PANTHER" id="PTHR34977">
    <property type="entry name" value="UPF0337 PROTEIN YJBJ"/>
    <property type="match status" value="1"/>
</dbReference>
<evidence type="ECO:0000313" key="5">
    <source>
        <dbReference type="Proteomes" id="UP001210770"/>
    </source>
</evidence>
<organism evidence="3 5">
    <name type="scientific">Sulfitobacter faviae</name>
    <dbReference type="NCBI Taxonomy" id="1775881"/>
    <lineage>
        <taxon>Bacteria</taxon>
        <taxon>Pseudomonadati</taxon>
        <taxon>Pseudomonadota</taxon>
        <taxon>Alphaproteobacteria</taxon>
        <taxon>Rhodobacterales</taxon>
        <taxon>Roseobacteraceae</taxon>
        <taxon>Sulfitobacter</taxon>
    </lineage>
</organism>
<feature type="domain" description="CsbD-like" evidence="2">
    <location>
        <begin position="4"/>
        <end position="56"/>
    </location>
</feature>
<dbReference type="InterPro" id="IPR036629">
    <property type="entry name" value="YjbJ_sf"/>
</dbReference>
<comment type="similarity">
    <text evidence="1">Belongs to the UPF0337 (CsbD) family.</text>
</comment>
<protein>
    <submittedName>
        <fullName evidence="3">CsbD family protein</fullName>
    </submittedName>
</protein>
<dbReference type="InterPro" id="IPR026042">
    <property type="entry name" value="YjbJ"/>
</dbReference>
<evidence type="ECO:0000259" key="2">
    <source>
        <dbReference type="Pfam" id="PF05532"/>
    </source>
</evidence>
<evidence type="ECO:0000313" key="3">
    <source>
        <dbReference type="EMBL" id="WCE69751.1"/>
    </source>
</evidence>
<keyword evidence="6" id="KW-1185">Reference proteome</keyword>
<dbReference type="EMBL" id="CP116423">
    <property type="protein sequence ID" value="WCE69751.1"/>
    <property type="molecule type" value="Genomic_DNA"/>
</dbReference>
<dbReference type="Pfam" id="PF05532">
    <property type="entry name" value="CsbD"/>
    <property type="match status" value="1"/>
</dbReference>
<dbReference type="AlphaFoldDB" id="A0AAX3LLY2"/>
<evidence type="ECO:0000313" key="4">
    <source>
        <dbReference type="EMBL" id="WPZ21208.1"/>
    </source>
</evidence>
<evidence type="ECO:0000256" key="1">
    <source>
        <dbReference type="ARBA" id="ARBA00009129"/>
    </source>
</evidence>
<dbReference type="Gene3D" id="1.10.1470.10">
    <property type="entry name" value="YjbJ"/>
    <property type="match status" value="1"/>
</dbReference>
<accession>A0AAX3LLY2</accession>
<sequence length="65" mass="7518">MNWDRIEGNWNQMTGAVKSQWGDLTDDEIAEARGNREQLVGKIQERYGIAKDEAERQVDDFAAKY</sequence>
<reference evidence="4 6" key="2">
    <citation type="submission" date="2023-11" db="EMBL/GenBank/DDBJ databases">
        <title>From the Deep-Sea to the Surface: Bacterial Genomes Isolated from the Moytirra Hydrothermal Vent Plume.</title>
        <authorList>
            <person name="Major S.R."/>
        </authorList>
    </citation>
    <scope>NUCLEOTIDE SEQUENCE [LARGE SCALE GENOMIC DNA]</scope>
    <source>
        <strain evidence="4 6">OXR-9</strain>
    </source>
</reference>